<gene>
    <name evidence="1" type="ORF">NTJ_01103</name>
</gene>
<evidence type="ECO:0000313" key="2">
    <source>
        <dbReference type="Proteomes" id="UP001307889"/>
    </source>
</evidence>
<sequence length="127" mass="14134">MWLAVRRRGAADYDHPISFSRWKIKTALRTTKWYKSEGVQGGVGSAAFLVARRNALENRISYGREATFEDFLDAIISIVGLVSLRLISLNLHLSVALLKSLAKGKEAIITLDAIEKGKQRAKYVSTV</sequence>
<keyword evidence="2" id="KW-1185">Reference proteome</keyword>
<dbReference type="EMBL" id="AP028909">
    <property type="protein sequence ID" value="BES88297.1"/>
    <property type="molecule type" value="Genomic_DNA"/>
</dbReference>
<reference evidence="1 2" key="1">
    <citation type="submission" date="2023-09" db="EMBL/GenBank/DDBJ databases">
        <title>Nesidiocoris tenuis whole genome shotgun sequence.</title>
        <authorList>
            <person name="Shibata T."/>
            <person name="Shimoda M."/>
            <person name="Kobayashi T."/>
            <person name="Uehara T."/>
        </authorList>
    </citation>
    <scope>NUCLEOTIDE SEQUENCE [LARGE SCALE GENOMIC DNA]</scope>
    <source>
        <strain evidence="1 2">Japan</strain>
    </source>
</reference>
<proteinExistence type="predicted"/>
<accession>A0ABN7ADI5</accession>
<protein>
    <submittedName>
        <fullName evidence="1">Uncharacterized protein</fullName>
    </submittedName>
</protein>
<organism evidence="1 2">
    <name type="scientific">Nesidiocoris tenuis</name>
    <dbReference type="NCBI Taxonomy" id="355587"/>
    <lineage>
        <taxon>Eukaryota</taxon>
        <taxon>Metazoa</taxon>
        <taxon>Ecdysozoa</taxon>
        <taxon>Arthropoda</taxon>
        <taxon>Hexapoda</taxon>
        <taxon>Insecta</taxon>
        <taxon>Pterygota</taxon>
        <taxon>Neoptera</taxon>
        <taxon>Paraneoptera</taxon>
        <taxon>Hemiptera</taxon>
        <taxon>Heteroptera</taxon>
        <taxon>Panheteroptera</taxon>
        <taxon>Cimicomorpha</taxon>
        <taxon>Miridae</taxon>
        <taxon>Dicyphina</taxon>
        <taxon>Nesidiocoris</taxon>
    </lineage>
</organism>
<evidence type="ECO:0000313" key="1">
    <source>
        <dbReference type="EMBL" id="BES88297.1"/>
    </source>
</evidence>
<dbReference type="Proteomes" id="UP001307889">
    <property type="component" value="Chromosome 1"/>
</dbReference>
<name>A0ABN7ADI5_9HEMI</name>